<dbReference type="Pfam" id="PF19568">
    <property type="entry name" value="Spore_III_AA"/>
    <property type="match status" value="1"/>
</dbReference>
<evidence type="ECO:0000313" key="4">
    <source>
        <dbReference type="EMBL" id="HIT59319.1"/>
    </source>
</evidence>
<protein>
    <submittedName>
        <fullName evidence="4">Stage III sporulation protein AA</fullName>
    </submittedName>
</protein>
<feature type="domain" description="AAA+ ATPase" evidence="3">
    <location>
        <begin position="156"/>
        <end position="300"/>
    </location>
</feature>
<reference evidence="4" key="2">
    <citation type="journal article" date="2021" name="PeerJ">
        <title>Extensive microbial diversity within the chicken gut microbiome revealed by metagenomics and culture.</title>
        <authorList>
            <person name="Gilroy R."/>
            <person name="Ravi A."/>
            <person name="Getino M."/>
            <person name="Pursley I."/>
            <person name="Horton D.L."/>
            <person name="Alikhan N.F."/>
            <person name="Baker D."/>
            <person name="Gharbi K."/>
            <person name="Hall N."/>
            <person name="Watson M."/>
            <person name="Adriaenssens E.M."/>
            <person name="Foster-Nyarko E."/>
            <person name="Jarju S."/>
            <person name="Secka A."/>
            <person name="Antonio M."/>
            <person name="Oren A."/>
            <person name="Chaudhuri R.R."/>
            <person name="La Ragione R."/>
            <person name="Hildebrand F."/>
            <person name="Pallen M.J."/>
        </authorList>
    </citation>
    <scope>NUCLEOTIDE SEQUENCE</scope>
    <source>
        <strain evidence="4">CHK33-4379</strain>
    </source>
</reference>
<keyword evidence="2" id="KW-0067">ATP-binding</keyword>
<name>A0A9D1KJW1_9FIRM</name>
<evidence type="ECO:0000313" key="5">
    <source>
        <dbReference type="Proteomes" id="UP000824136"/>
    </source>
</evidence>
<dbReference type="GO" id="GO:0005524">
    <property type="term" value="F:ATP binding"/>
    <property type="evidence" value="ECO:0007669"/>
    <property type="project" value="UniProtKB-KW"/>
</dbReference>
<keyword evidence="1" id="KW-0547">Nucleotide-binding</keyword>
<dbReference type="EMBL" id="DVLL01000021">
    <property type="protein sequence ID" value="HIT59319.1"/>
    <property type="molecule type" value="Genomic_DNA"/>
</dbReference>
<dbReference type="AlphaFoldDB" id="A0A9D1KJW1"/>
<dbReference type="InterPro" id="IPR045735">
    <property type="entry name" value="Spore_III_AA_AAA+_ATPase"/>
</dbReference>
<evidence type="ECO:0000256" key="1">
    <source>
        <dbReference type="ARBA" id="ARBA00022741"/>
    </source>
</evidence>
<accession>A0A9D1KJW1</accession>
<dbReference type="InterPro" id="IPR003593">
    <property type="entry name" value="AAA+_ATPase"/>
</dbReference>
<evidence type="ECO:0000256" key="2">
    <source>
        <dbReference type="ARBA" id="ARBA00022840"/>
    </source>
</evidence>
<evidence type="ECO:0000259" key="3">
    <source>
        <dbReference type="SMART" id="SM00382"/>
    </source>
</evidence>
<dbReference type="Proteomes" id="UP000824136">
    <property type="component" value="Unassembled WGS sequence"/>
</dbReference>
<proteinExistence type="predicted"/>
<dbReference type="SMART" id="SM00382">
    <property type="entry name" value="AAA"/>
    <property type="match status" value="1"/>
</dbReference>
<organism evidence="4 5">
    <name type="scientific">Candidatus Faeciplasma pullistercoris</name>
    <dbReference type="NCBI Taxonomy" id="2840800"/>
    <lineage>
        <taxon>Bacteria</taxon>
        <taxon>Bacillati</taxon>
        <taxon>Bacillota</taxon>
        <taxon>Clostridia</taxon>
        <taxon>Eubacteriales</taxon>
        <taxon>Oscillospiraceae</taxon>
        <taxon>Oscillospiraceae incertae sedis</taxon>
        <taxon>Candidatus Faeciplasma</taxon>
    </lineage>
</organism>
<dbReference type="SUPFAM" id="SSF52540">
    <property type="entry name" value="P-loop containing nucleoside triphosphate hydrolases"/>
    <property type="match status" value="1"/>
</dbReference>
<dbReference type="PANTHER" id="PTHR20953:SF3">
    <property type="entry name" value="P-LOOP CONTAINING NUCLEOSIDE TRIPHOSPHATE HYDROLASES SUPERFAMILY PROTEIN"/>
    <property type="match status" value="1"/>
</dbReference>
<sequence>MGDNSAVRYAFELLRGEIMSAVSLISADELEKINEIRLRSGRLLSISMGGDDLFLSRDGRLTHSGANALRCSQDDIDFAFKTAFSYSLHSYSKELAMGYVTTKGGNRVGFSGTAVLHDTHGVEVESVKYISSVNIRIARQVSGFAQRLYSECFFDRLSSVLIIGPPASGKTTLLRDLCRLVGGRSKVSLIDTQNELSATYRDVPQNDVGELTDIFTGYPKRAGIESAVRVMSPKAVIVDEIGTADDLAALEMALHSGVKLITAVHGCSLEDVMNKNCIKELMSEHAFDYAAELTGNYGYRVRKIA</sequence>
<dbReference type="InterPro" id="IPR027417">
    <property type="entry name" value="P-loop_NTPase"/>
</dbReference>
<dbReference type="Gene3D" id="3.40.50.300">
    <property type="entry name" value="P-loop containing nucleotide triphosphate hydrolases"/>
    <property type="match status" value="1"/>
</dbReference>
<dbReference type="CDD" id="cd00009">
    <property type="entry name" value="AAA"/>
    <property type="match status" value="1"/>
</dbReference>
<reference evidence="4" key="1">
    <citation type="submission" date="2020-10" db="EMBL/GenBank/DDBJ databases">
        <authorList>
            <person name="Gilroy R."/>
        </authorList>
    </citation>
    <scope>NUCLEOTIDE SEQUENCE</scope>
    <source>
        <strain evidence="4">CHK33-4379</strain>
    </source>
</reference>
<comment type="caution">
    <text evidence="4">The sequence shown here is derived from an EMBL/GenBank/DDBJ whole genome shotgun (WGS) entry which is preliminary data.</text>
</comment>
<dbReference type="PANTHER" id="PTHR20953">
    <property type="entry name" value="KINASE-RELATED"/>
    <property type="match status" value="1"/>
</dbReference>
<gene>
    <name evidence="4" type="ORF">IAC39_06380</name>
</gene>